<evidence type="ECO:0000313" key="1">
    <source>
        <dbReference type="EMBL" id="OQW85924.1"/>
    </source>
</evidence>
<dbReference type="Proteomes" id="UP000192505">
    <property type="component" value="Unassembled WGS sequence"/>
</dbReference>
<organism evidence="1 2">
    <name type="scientific">Rhodoferax ferrireducens</name>
    <dbReference type="NCBI Taxonomy" id="192843"/>
    <lineage>
        <taxon>Bacteria</taxon>
        <taxon>Pseudomonadati</taxon>
        <taxon>Pseudomonadota</taxon>
        <taxon>Betaproteobacteria</taxon>
        <taxon>Burkholderiales</taxon>
        <taxon>Comamonadaceae</taxon>
        <taxon>Rhodoferax</taxon>
    </lineage>
</organism>
<sequence>MYASPTADLAKEAGGSWGGQVFKLEIAAENAKICQIDQWDAKVHPEVKSLPKLLNACLGDDWISGNLQEKQDIAALWAPCLSKDEVDQLFCFGRLKDMRERLWGAIRFWDEAHLLTREQALNNFSGEIFIEAEEWRLIPLQ</sequence>
<name>A0A1W9KQ11_9BURK</name>
<protein>
    <submittedName>
        <fullName evidence="1">Uncharacterized protein</fullName>
    </submittedName>
</protein>
<reference evidence="1 2" key="1">
    <citation type="submission" date="2017-01" db="EMBL/GenBank/DDBJ databases">
        <title>Novel large sulfur bacteria in the metagenomes of groundwater-fed chemosynthetic microbial mats in the Lake Huron basin.</title>
        <authorList>
            <person name="Sharrar A.M."/>
            <person name="Flood B.E."/>
            <person name="Bailey J.V."/>
            <person name="Jones D.S."/>
            <person name="Biddanda B."/>
            <person name="Ruberg S.A."/>
            <person name="Marcus D.N."/>
            <person name="Dick G.J."/>
        </authorList>
    </citation>
    <scope>NUCLEOTIDE SEQUENCE [LARGE SCALE GENOMIC DNA]</scope>
    <source>
        <strain evidence="1">A7</strain>
    </source>
</reference>
<dbReference type="AlphaFoldDB" id="A0A1W9KQ11"/>
<dbReference type="EMBL" id="MTEI01000029">
    <property type="protein sequence ID" value="OQW85924.1"/>
    <property type="molecule type" value="Genomic_DNA"/>
</dbReference>
<proteinExistence type="predicted"/>
<gene>
    <name evidence="1" type="ORF">BWK72_19795</name>
</gene>
<comment type="caution">
    <text evidence="1">The sequence shown here is derived from an EMBL/GenBank/DDBJ whole genome shotgun (WGS) entry which is preliminary data.</text>
</comment>
<accession>A0A1W9KQ11</accession>
<evidence type="ECO:0000313" key="2">
    <source>
        <dbReference type="Proteomes" id="UP000192505"/>
    </source>
</evidence>